<dbReference type="OrthoDB" id="5450279at2"/>
<keyword evidence="2 4" id="KW-0732">Signal</keyword>
<keyword evidence="7" id="KW-1185">Reference proteome</keyword>
<dbReference type="Gene3D" id="3.40.50.2300">
    <property type="match status" value="2"/>
</dbReference>
<name>A0A1H8W9Q4_9BRAD</name>
<dbReference type="GO" id="GO:0006865">
    <property type="term" value="P:amino acid transport"/>
    <property type="evidence" value="ECO:0007669"/>
    <property type="project" value="UniProtKB-KW"/>
</dbReference>
<protein>
    <submittedName>
        <fullName evidence="6">Amino acid/amide ABC transporter substrate-binding protein, HAAT family</fullName>
    </submittedName>
</protein>
<proteinExistence type="inferred from homology"/>
<organism evidence="6 7">
    <name type="scientific">Rhodopseudomonas pseudopalustris</name>
    <dbReference type="NCBI Taxonomy" id="1513892"/>
    <lineage>
        <taxon>Bacteria</taxon>
        <taxon>Pseudomonadati</taxon>
        <taxon>Pseudomonadota</taxon>
        <taxon>Alphaproteobacteria</taxon>
        <taxon>Hyphomicrobiales</taxon>
        <taxon>Nitrobacteraceae</taxon>
        <taxon>Rhodopseudomonas</taxon>
    </lineage>
</organism>
<evidence type="ECO:0000256" key="2">
    <source>
        <dbReference type="ARBA" id="ARBA00022729"/>
    </source>
</evidence>
<keyword evidence="3" id="KW-0813">Transport</keyword>
<comment type="similarity">
    <text evidence="1">Belongs to the leucine-binding protein family.</text>
</comment>
<evidence type="ECO:0000313" key="7">
    <source>
        <dbReference type="Proteomes" id="UP000199615"/>
    </source>
</evidence>
<dbReference type="Pfam" id="PF13458">
    <property type="entry name" value="Peripla_BP_6"/>
    <property type="match status" value="1"/>
</dbReference>
<dbReference type="CDD" id="cd06327">
    <property type="entry name" value="PBP1_SBP-like"/>
    <property type="match status" value="1"/>
</dbReference>
<dbReference type="PANTHER" id="PTHR30483">
    <property type="entry name" value="LEUCINE-SPECIFIC-BINDING PROTEIN"/>
    <property type="match status" value="1"/>
</dbReference>
<reference evidence="7" key="1">
    <citation type="submission" date="2016-10" db="EMBL/GenBank/DDBJ databases">
        <authorList>
            <person name="Varghese N."/>
            <person name="Submissions S."/>
        </authorList>
    </citation>
    <scope>NUCLEOTIDE SEQUENCE [LARGE SCALE GENOMIC DNA]</scope>
    <source>
        <strain evidence="7">DSM 123</strain>
    </source>
</reference>
<dbReference type="InterPro" id="IPR051010">
    <property type="entry name" value="BCAA_transport"/>
</dbReference>
<keyword evidence="3" id="KW-0029">Amino-acid transport</keyword>
<dbReference type="AlphaFoldDB" id="A0A1H8W9Q4"/>
<gene>
    <name evidence="6" type="ORF">SAMN05444123_11189</name>
</gene>
<dbReference type="SUPFAM" id="SSF53822">
    <property type="entry name" value="Periplasmic binding protein-like I"/>
    <property type="match status" value="1"/>
</dbReference>
<evidence type="ECO:0000256" key="4">
    <source>
        <dbReference type="SAM" id="SignalP"/>
    </source>
</evidence>
<dbReference type="InterPro" id="IPR028082">
    <property type="entry name" value="Peripla_BP_I"/>
</dbReference>
<accession>A0A1H8W9Q4</accession>
<dbReference type="EMBL" id="FODT01000011">
    <property type="protein sequence ID" value="SEP23848.1"/>
    <property type="molecule type" value="Genomic_DNA"/>
</dbReference>
<evidence type="ECO:0000313" key="6">
    <source>
        <dbReference type="EMBL" id="SEP23848.1"/>
    </source>
</evidence>
<evidence type="ECO:0000256" key="3">
    <source>
        <dbReference type="ARBA" id="ARBA00022970"/>
    </source>
</evidence>
<feature type="signal peptide" evidence="4">
    <location>
        <begin position="1"/>
        <end position="22"/>
    </location>
</feature>
<feature type="chain" id="PRO_5011588331" evidence="4">
    <location>
        <begin position="23"/>
        <end position="407"/>
    </location>
</feature>
<dbReference type="Proteomes" id="UP000199615">
    <property type="component" value="Unassembled WGS sequence"/>
</dbReference>
<sequence>MRRGLVAAAIVSLFGAMAPQFAFGDSGAVKVGVLTDMSGTFADMSGSGTVFSVERAIADSGGNVSGKPIKLVVADHQNKADIASSIARKWFSEDGVDVIVNAAGSAVALAVVEMAKTYNKTALVTGALSTRLTNESCSPNSIHYGLDTYALSNGAVQALSQQGVKSWYFIVADYAFGISMQRDSENFIKAAGGTVKGGIRHPLNSSDFSSYLLQAQASNADVIALGSGGSDIVSMIKQAKEFGVGGGSQKLAALALFISDVNSMGVENAQGMNLVEGFYWNYDDGSRGFSKPFYDKFKRMPTVYQAADYSGLRHYLKSALEADWTDGKGIVAQMKKGRIDDFFARGGYIREDGLLVHDLLLARVRKPADIKQPWDYYDILQTIPGDTAFQPLSLSRCEMITGKAAKQ</sequence>
<dbReference type="InterPro" id="IPR028081">
    <property type="entry name" value="Leu-bd"/>
</dbReference>
<dbReference type="PANTHER" id="PTHR30483:SF6">
    <property type="entry name" value="PERIPLASMIC BINDING PROTEIN OF ABC TRANSPORTER FOR NATURAL AMINO ACIDS"/>
    <property type="match status" value="1"/>
</dbReference>
<feature type="domain" description="Leucine-binding protein" evidence="5">
    <location>
        <begin position="29"/>
        <end position="365"/>
    </location>
</feature>
<evidence type="ECO:0000259" key="5">
    <source>
        <dbReference type="Pfam" id="PF13458"/>
    </source>
</evidence>
<evidence type="ECO:0000256" key="1">
    <source>
        <dbReference type="ARBA" id="ARBA00010062"/>
    </source>
</evidence>